<evidence type="ECO:0000256" key="3">
    <source>
        <dbReference type="ARBA" id="ARBA00022597"/>
    </source>
</evidence>
<dbReference type="InterPro" id="IPR027417">
    <property type="entry name" value="P-loop_NTPase"/>
</dbReference>
<proteinExistence type="inferred from homology"/>
<dbReference type="PANTHER" id="PTHR43790">
    <property type="entry name" value="CARBOHYDRATE TRANSPORT ATP-BINDING PROTEIN MG119-RELATED"/>
    <property type="match status" value="1"/>
</dbReference>
<evidence type="ECO:0000256" key="7">
    <source>
        <dbReference type="ARBA" id="ARBA00022967"/>
    </source>
</evidence>
<evidence type="ECO:0000256" key="8">
    <source>
        <dbReference type="ARBA" id="ARBA00023136"/>
    </source>
</evidence>
<comment type="subcellular location">
    <subcellularLocation>
        <location evidence="9">Cell membrane</location>
        <topology evidence="9">Peripheral membrane protein</topology>
    </subcellularLocation>
</comment>
<feature type="domain" description="ABC transporter" evidence="10">
    <location>
        <begin position="7"/>
        <end position="243"/>
    </location>
</feature>
<reference evidence="11" key="1">
    <citation type="submission" date="2021-12" db="EMBL/GenBank/DDBJ databases">
        <title>Alicyclobacillaceae gen. nov., sp. nov., isolated from chalcocite enrichment system.</title>
        <authorList>
            <person name="Jiang Z."/>
        </authorList>
    </citation>
    <scope>NUCLEOTIDE SEQUENCE</scope>
    <source>
        <strain evidence="11">MYW30-H2</strain>
    </source>
</reference>
<dbReference type="Proteomes" id="UP000830167">
    <property type="component" value="Chromosome"/>
</dbReference>
<comment type="function">
    <text evidence="9">Part of an ABC transporter complex involved in carbohydrate import. Could be involved in ribose, galactose and/or methyl galactoside import. Responsible for energy coupling to the transport system.</text>
</comment>
<dbReference type="CDD" id="cd03216">
    <property type="entry name" value="ABC_Carb_Monos_I"/>
    <property type="match status" value="1"/>
</dbReference>
<dbReference type="RefSeq" id="WP_347437039.1">
    <property type="nucleotide sequence ID" value="NZ_CP089291.1"/>
</dbReference>
<dbReference type="InterPro" id="IPR003439">
    <property type="entry name" value="ABC_transporter-like_ATP-bd"/>
</dbReference>
<dbReference type="EMBL" id="CP089291">
    <property type="protein sequence ID" value="UOF90344.1"/>
    <property type="molecule type" value="Genomic_DNA"/>
</dbReference>
<dbReference type="PROSITE" id="PS50893">
    <property type="entry name" value="ABC_TRANSPORTER_2"/>
    <property type="match status" value="2"/>
</dbReference>
<dbReference type="SUPFAM" id="SSF52540">
    <property type="entry name" value="P-loop containing nucleoside triphosphate hydrolases"/>
    <property type="match status" value="2"/>
</dbReference>
<dbReference type="CDD" id="cd03215">
    <property type="entry name" value="ABC_Carb_Monos_II"/>
    <property type="match status" value="1"/>
</dbReference>
<gene>
    <name evidence="11" type="ORF">LSG31_21210</name>
</gene>
<dbReference type="Pfam" id="PF00005">
    <property type="entry name" value="ABC_tran"/>
    <property type="match status" value="2"/>
</dbReference>
<keyword evidence="12" id="KW-1185">Reference proteome</keyword>
<evidence type="ECO:0000256" key="6">
    <source>
        <dbReference type="ARBA" id="ARBA00022840"/>
    </source>
</evidence>
<dbReference type="InterPro" id="IPR050107">
    <property type="entry name" value="ABC_carbohydrate_import_ATPase"/>
</dbReference>
<organism evidence="11 12">
    <name type="scientific">Fodinisporobacter ferrooxydans</name>
    <dbReference type="NCBI Taxonomy" id="2901836"/>
    <lineage>
        <taxon>Bacteria</taxon>
        <taxon>Bacillati</taxon>
        <taxon>Bacillota</taxon>
        <taxon>Bacilli</taxon>
        <taxon>Bacillales</taxon>
        <taxon>Alicyclobacillaceae</taxon>
        <taxon>Fodinisporobacter</taxon>
    </lineage>
</organism>
<evidence type="ECO:0000259" key="10">
    <source>
        <dbReference type="PROSITE" id="PS50893"/>
    </source>
</evidence>
<accession>A0ABY4CJ83</accession>
<keyword evidence="8 9" id="KW-0472">Membrane</keyword>
<evidence type="ECO:0000313" key="11">
    <source>
        <dbReference type="EMBL" id="UOF90344.1"/>
    </source>
</evidence>
<keyword evidence="3 9" id="KW-0762">Sugar transport</keyword>
<evidence type="ECO:0000256" key="1">
    <source>
        <dbReference type="ARBA" id="ARBA00022448"/>
    </source>
</evidence>
<keyword evidence="1 9" id="KW-0813">Transport</keyword>
<sequence>MEQQYVLEMDGICKAFSGVQALKNARLQVRKGTVHALMGENGAGKSTLMKILVGIYKPDAGSIRFKGKDLHLRSIHDSLHAGISMIHQELSSIPNMTVAENIFLGREPTLKSGWIDFKKLYRDCEELFAKLNMNIAPTVKMKELSVANRQLVEIAKAISYKSDLIIMDEPTSAITEREVEHLFQIIASLKKDGVSIIYITHKMSEVFMISDDITVFRDGQFVESKPARELTNSRLIQLMVGREINQTSYRQPSSIQEVILSVRNLTCPGKFKNVSFEVRRGEVLGFAGLMGSGRTEVMESLFGIRPAESGEIMIHGNLAKIKKPSDAIRYGLGMLTEDRKETGCFLPLSVQDNMMFVSIDKFARFGFLDKKRIDQSSDEQRKLLSVKTPNLNQIIGKLSGGNQQKVLLARWLLNDPDILILDEPTRGIDIGSKFEIYKLINELTSKGKAVIVVSSELPEVLGISDRIVVMSAGQVAGELDGQSATQERIMEFATSLIH</sequence>
<evidence type="ECO:0000256" key="4">
    <source>
        <dbReference type="ARBA" id="ARBA00022737"/>
    </source>
</evidence>
<evidence type="ECO:0000256" key="5">
    <source>
        <dbReference type="ARBA" id="ARBA00022741"/>
    </source>
</evidence>
<keyword evidence="2 9" id="KW-1003">Cell membrane</keyword>
<protein>
    <recommendedName>
        <fullName evidence="9">Ribose/galactose/methyl galactoside import ATP-binding protein</fullName>
        <ecNumber evidence="9">7.5.2.11</ecNumber>
    </recommendedName>
</protein>
<dbReference type="InterPro" id="IPR017871">
    <property type="entry name" value="ABC_transporter-like_CS"/>
</dbReference>
<keyword evidence="5 9" id="KW-0547">Nucleotide-binding</keyword>
<keyword evidence="6 9" id="KW-0067">ATP-binding</keyword>
<dbReference type="Gene3D" id="3.40.50.300">
    <property type="entry name" value="P-loop containing nucleotide triphosphate hydrolases"/>
    <property type="match status" value="2"/>
</dbReference>
<evidence type="ECO:0000256" key="9">
    <source>
        <dbReference type="RuleBase" id="RU367029"/>
    </source>
</evidence>
<comment type="similarity">
    <text evidence="9">Belongs to the ABC transporter superfamily.</text>
</comment>
<name>A0ABY4CJ83_9BACL</name>
<keyword evidence="7 9" id="KW-1278">Translocase</keyword>
<evidence type="ECO:0000256" key="2">
    <source>
        <dbReference type="ARBA" id="ARBA00022475"/>
    </source>
</evidence>
<dbReference type="InterPro" id="IPR003593">
    <property type="entry name" value="AAA+_ATPase"/>
</dbReference>
<comment type="catalytic activity">
    <reaction evidence="9">
        <text>D-galactose(out) + ATP + H2O = D-galactose(in) + ADP + phosphate + H(+)</text>
        <dbReference type="Rhea" id="RHEA:60156"/>
        <dbReference type="ChEBI" id="CHEBI:4139"/>
        <dbReference type="ChEBI" id="CHEBI:15377"/>
        <dbReference type="ChEBI" id="CHEBI:15378"/>
        <dbReference type="ChEBI" id="CHEBI:30616"/>
        <dbReference type="ChEBI" id="CHEBI:43474"/>
        <dbReference type="ChEBI" id="CHEBI:456216"/>
        <dbReference type="EC" id="7.5.2.11"/>
    </reaction>
</comment>
<feature type="domain" description="ABC transporter" evidence="10">
    <location>
        <begin position="255"/>
        <end position="497"/>
    </location>
</feature>
<dbReference type="GO" id="GO:0005524">
    <property type="term" value="F:ATP binding"/>
    <property type="evidence" value="ECO:0007669"/>
    <property type="project" value="UniProtKB-KW"/>
</dbReference>
<dbReference type="PANTHER" id="PTHR43790:SF7">
    <property type="entry name" value="GALACTOSE_METHYL GALACTOSIDE IMPORT ATP-BINDING PROTEIN MGLA"/>
    <property type="match status" value="1"/>
</dbReference>
<keyword evidence="4" id="KW-0677">Repeat</keyword>
<evidence type="ECO:0000313" key="12">
    <source>
        <dbReference type="Proteomes" id="UP000830167"/>
    </source>
</evidence>
<dbReference type="EC" id="7.5.2.11" evidence="9"/>
<dbReference type="PROSITE" id="PS00211">
    <property type="entry name" value="ABC_TRANSPORTER_1"/>
    <property type="match status" value="1"/>
</dbReference>
<dbReference type="SMART" id="SM00382">
    <property type="entry name" value="AAA"/>
    <property type="match status" value="2"/>
</dbReference>